<dbReference type="InterPro" id="IPR013611">
    <property type="entry name" value="Transp-assoc_OB_typ2"/>
</dbReference>
<dbReference type="PATRIC" id="fig|28092.6.peg.3595"/>
<dbReference type="InterPro" id="IPR008995">
    <property type="entry name" value="Mo/tungstate-bd_C_term_dom"/>
</dbReference>
<dbReference type="GO" id="GO:0043190">
    <property type="term" value="C:ATP-binding cassette (ABC) transporter complex"/>
    <property type="evidence" value="ECO:0007669"/>
    <property type="project" value="InterPro"/>
</dbReference>
<dbReference type="RefSeq" id="WP_046153257.1">
    <property type="nucleotide sequence ID" value="NZ_CADFGU010000007.1"/>
</dbReference>
<dbReference type="InterPro" id="IPR027417">
    <property type="entry name" value="P-loop_NTPase"/>
</dbReference>
<dbReference type="InterPro" id="IPR017871">
    <property type="entry name" value="ABC_transporter-like_CS"/>
</dbReference>
<dbReference type="SUPFAM" id="SSF52540">
    <property type="entry name" value="P-loop containing nucleoside triphosphate hydrolases"/>
    <property type="match status" value="1"/>
</dbReference>
<dbReference type="Gene3D" id="3.40.50.300">
    <property type="entry name" value="P-loop containing nucleotide triphosphate hydrolases"/>
    <property type="match status" value="1"/>
</dbReference>
<dbReference type="Pfam" id="PF08402">
    <property type="entry name" value="TOBE_2"/>
    <property type="match status" value="1"/>
</dbReference>
<evidence type="ECO:0000256" key="2">
    <source>
        <dbReference type="ARBA" id="ARBA00022475"/>
    </source>
</evidence>
<dbReference type="Proteomes" id="UP000033618">
    <property type="component" value="Unassembled WGS sequence"/>
</dbReference>
<proteinExistence type="predicted"/>
<keyword evidence="4" id="KW-0547">Nucleotide-binding</keyword>
<evidence type="ECO:0000256" key="1">
    <source>
        <dbReference type="ARBA" id="ARBA00022448"/>
    </source>
</evidence>
<evidence type="ECO:0000313" key="8">
    <source>
        <dbReference type="Proteomes" id="UP000033618"/>
    </source>
</evidence>
<dbReference type="AlphaFoldDB" id="A0A0F5JZW3"/>
<reference evidence="7 8" key="1">
    <citation type="submission" date="2015-03" db="EMBL/GenBank/DDBJ databases">
        <title>Draft Genome Sequence of Burkholderia andropogonis type strain ICMP2807, isolated from Sorghum bicolor.</title>
        <authorList>
            <person name="Lopes-Santos L."/>
            <person name="Castro D.B."/>
            <person name="Ottoboni L.M."/>
            <person name="Park D."/>
            <person name="Weirc B.S."/>
            <person name="Destefano S.A."/>
        </authorList>
    </citation>
    <scope>NUCLEOTIDE SEQUENCE [LARGE SCALE GENOMIC DNA]</scope>
    <source>
        <strain evidence="7 8">ICMP2807</strain>
    </source>
</reference>
<keyword evidence="3" id="KW-0997">Cell inner membrane</keyword>
<dbReference type="PANTHER" id="PTHR42781:SF4">
    <property type="entry name" value="SPERMIDINE_PUTRESCINE IMPORT ATP-BINDING PROTEIN POTA"/>
    <property type="match status" value="1"/>
</dbReference>
<dbReference type="FunFam" id="3.40.50.300:FF:000425">
    <property type="entry name" value="Probable ABC transporter, ATP-binding subunit"/>
    <property type="match status" value="1"/>
</dbReference>
<evidence type="ECO:0000256" key="5">
    <source>
        <dbReference type="ARBA" id="ARBA00022840"/>
    </source>
</evidence>
<name>A0A0F5JZW3_9BURK</name>
<dbReference type="GO" id="GO:0016887">
    <property type="term" value="F:ATP hydrolysis activity"/>
    <property type="evidence" value="ECO:0007669"/>
    <property type="project" value="InterPro"/>
</dbReference>
<dbReference type="SMART" id="SM00382">
    <property type="entry name" value="AAA"/>
    <property type="match status" value="1"/>
</dbReference>
<dbReference type="EMBL" id="LAQU01000015">
    <property type="protein sequence ID" value="KKB62852.1"/>
    <property type="molecule type" value="Genomic_DNA"/>
</dbReference>
<dbReference type="Pfam" id="PF00005">
    <property type="entry name" value="ABC_tran"/>
    <property type="match status" value="1"/>
</dbReference>
<dbReference type="STRING" id="28092.WM40_15225"/>
<dbReference type="GO" id="GO:0022857">
    <property type="term" value="F:transmembrane transporter activity"/>
    <property type="evidence" value="ECO:0007669"/>
    <property type="project" value="InterPro"/>
</dbReference>
<dbReference type="GO" id="GO:0015697">
    <property type="term" value="P:quaternary ammonium group transport"/>
    <property type="evidence" value="ECO:0007669"/>
    <property type="project" value="UniProtKB-ARBA"/>
</dbReference>
<dbReference type="PANTHER" id="PTHR42781">
    <property type="entry name" value="SPERMIDINE/PUTRESCINE IMPORT ATP-BINDING PROTEIN POTA"/>
    <property type="match status" value="1"/>
</dbReference>
<accession>A0A0F5JZW3</accession>
<evidence type="ECO:0000256" key="3">
    <source>
        <dbReference type="ARBA" id="ARBA00022519"/>
    </source>
</evidence>
<dbReference type="SUPFAM" id="SSF50331">
    <property type="entry name" value="MOP-like"/>
    <property type="match status" value="1"/>
</dbReference>
<keyword evidence="5" id="KW-0067">ATP-binding</keyword>
<dbReference type="OrthoDB" id="5298774at2"/>
<dbReference type="PROSITE" id="PS00211">
    <property type="entry name" value="ABC_TRANSPORTER_1"/>
    <property type="match status" value="1"/>
</dbReference>
<evidence type="ECO:0000313" key="7">
    <source>
        <dbReference type="EMBL" id="KKB62852.1"/>
    </source>
</evidence>
<protein>
    <submittedName>
        <fullName evidence="7">Spermidine/putrescine ABC transporter ATPase</fullName>
    </submittedName>
</protein>
<sequence length="363" mass="40028">MTFLTLKGISKRYGDYTAIEQIDLGVERGEFVSLLGPSGCGKTTTLQMIAGFVTPTTGSIHLDGRDITHLPAEKRGMGIVFQSYALFPHMSVAGNVGFGLEMQRVPKAERRKRIEEALELVRLTGLNSRYPKELSGGQRQRVAIARALAMRPALLLLDEPMSNLDAKLRDEMHIELRGIQRQLGITTLLVTHDQVEAMTMSDRIAVMQRGGIAQISTPFEAYERPKTPFASSFLGKINTFSGKVTGRNLRCAEVDVTGTMMTVPHEGRLVQGDVHVYLRPEKVHLHGDTSSENGTPRPARTQGVIVTRVFVGNQWLLQVDTPLGQINISRPNDGVLPPDEGAHVGLHWTDDDLRVLDQDPLHG</sequence>
<dbReference type="GO" id="GO:0005524">
    <property type="term" value="F:ATP binding"/>
    <property type="evidence" value="ECO:0007669"/>
    <property type="project" value="UniProtKB-KW"/>
</dbReference>
<gene>
    <name evidence="7" type="ORF">WM40_15225</name>
</gene>
<evidence type="ECO:0000259" key="6">
    <source>
        <dbReference type="PROSITE" id="PS50893"/>
    </source>
</evidence>
<dbReference type="PROSITE" id="PS50893">
    <property type="entry name" value="ABC_TRANSPORTER_2"/>
    <property type="match status" value="1"/>
</dbReference>
<keyword evidence="8" id="KW-1185">Reference proteome</keyword>
<keyword evidence="2" id="KW-1003">Cell membrane</keyword>
<dbReference type="InterPro" id="IPR050093">
    <property type="entry name" value="ABC_SmlMolc_Importer"/>
</dbReference>
<dbReference type="InterPro" id="IPR003439">
    <property type="entry name" value="ABC_transporter-like_ATP-bd"/>
</dbReference>
<organism evidence="7 8">
    <name type="scientific">Robbsia andropogonis</name>
    <dbReference type="NCBI Taxonomy" id="28092"/>
    <lineage>
        <taxon>Bacteria</taxon>
        <taxon>Pseudomonadati</taxon>
        <taxon>Pseudomonadota</taxon>
        <taxon>Betaproteobacteria</taxon>
        <taxon>Burkholderiales</taxon>
        <taxon>Burkholderiaceae</taxon>
        <taxon>Robbsia</taxon>
    </lineage>
</organism>
<evidence type="ECO:0000256" key="4">
    <source>
        <dbReference type="ARBA" id="ARBA00022741"/>
    </source>
</evidence>
<dbReference type="InterPro" id="IPR003593">
    <property type="entry name" value="AAA+_ATPase"/>
</dbReference>
<keyword evidence="1" id="KW-0813">Transport</keyword>
<dbReference type="Gene3D" id="2.40.50.100">
    <property type="match status" value="1"/>
</dbReference>
<keyword evidence="3" id="KW-0472">Membrane</keyword>
<feature type="domain" description="ABC transporter" evidence="6">
    <location>
        <begin position="4"/>
        <end position="234"/>
    </location>
</feature>
<comment type="caution">
    <text evidence="7">The sequence shown here is derived from an EMBL/GenBank/DDBJ whole genome shotgun (WGS) entry which is preliminary data.</text>
</comment>